<feature type="compositionally biased region" description="Polar residues" evidence="1">
    <location>
        <begin position="300"/>
        <end position="333"/>
    </location>
</feature>
<comment type="caution">
    <text evidence="2">The sequence shown here is derived from an EMBL/GenBank/DDBJ whole genome shotgun (WGS) entry which is preliminary data.</text>
</comment>
<gene>
    <name evidence="2" type="ORF">Pcinc_034546</name>
</gene>
<feature type="region of interest" description="Disordered" evidence="1">
    <location>
        <begin position="516"/>
        <end position="597"/>
    </location>
</feature>
<feature type="compositionally biased region" description="Low complexity" evidence="1">
    <location>
        <begin position="526"/>
        <end position="535"/>
    </location>
</feature>
<evidence type="ECO:0000256" key="1">
    <source>
        <dbReference type="SAM" id="MobiDB-lite"/>
    </source>
</evidence>
<evidence type="ECO:0000313" key="3">
    <source>
        <dbReference type="Proteomes" id="UP001286313"/>
    </source>
</evidence>
<evidence type="ECO:0008006" key="4">
    <source>
        <dbReference type="Google" id="ProtNLM"/>
    </source>
</evidence>
<feature type="compositionally biased region" description="Pro residues" evidence="1">
    <location>
        <begin position="536"/>
        <end position="549"/>
    </location>
</feature>
<evidence type="ECO:0000313" key="2">
    <source>
        <dbReference type="EMBL" id="KAK3859329.1"/>
    </source>
</evidence>
<keyword evidence="3" id="KW-1185">Reference proteome</keyword>
<feature type="region of interest" description="Disordered" evidence="1">
    <location>
        <begin position="116"/>
        <end position="147"/>
    </location>
</feature>
<feature type="compositionally biased region" description="Polar residues" evidence="1">
    <location>
        <begin position="28"/>
        <end position="46"/>
    </location>
</feature>
<feature type="compositionally biased region" description="Low complexity" evidence="1">
    <location>
        <begin position="136"/>
        <end position="147"/>
    </location>
</feature>
<name>A0AAE1C1G1_PETCI</name>
<dbReference type="EMBL" id="JAWQEG010005050">
    <property type="protein sequence ID" value="KAK3859329.1"/>
    <property type="molecule type" value="Genomic_DNA"/>
</dbReference>
<dbReference type="Proteomes" id="UP001286313">
    <property type="component" value="Unassembled WGS sequence"/>
</dbReference>
<feature type="compositionally biased region" description="Pro residues" evidence="1">
    <location>
        <begin position="588"/>
        <end position="597"/>
    </location>
</feature>
<organism evidence="2 3">
    <name type="scientific">Petrolisthes cinctipes</name>
    <name type="common">Flat porcelain crab</name>
    <dbReference type="NCBI Taxonomy" id="88211"/>
    <lineage>
        <taxon>Eukaryota</taxon>
        <taxon>Metazoa</taxon>
        <taxon>Ecdysozoa</taxon>
        <taxon>Arthropoda</taxon>
        <taxon>Crustacea</taxon>
        <taxon>Multicrustacea</taxon>
        <taxon>Malacostraca</taxon>
        <taxon>Eumalacostraca</taxon>
        <taxon>Eucarida</taxon>
        <taxon>Decapoda</taxon>
        <taxon>Pleocyemata</taxon>
        <taxon>Anomura</taxon>
        <taxon>Galatheoidea</taxon>
        <taxon>Porcellanidae</taxon>
        <taxon>Petrolisthes</taxon>
    </lineage>
</organism>
<feature type="region of interest" description="Disordered" evidence="1">
    <location>
        <begin position="358"/>
        <end position="379"/>
    </location>
</feature>
<proteinExistence type="predicted"/>
<sequence>MSKAAVVITGLEGGPGAEVKGKPGTPIPSGSTKVPTHTLSRPSSTGSDEHKPNVVTTSAATAVGVGNTAGGVGSGPGGGRLTFFKEGKFLLELSHRAEMGAPAGWVPVKSKTYWPPPSSTTTTTTQHPLRHDTPTSQSDDCSSLNSSPWTNEHIRKQSVPGRNKTFVLQQVSFYLCSSPQSSHIRRRIRRRRNPFLNIAEPFVSEKSSENSKVSYYRKIKLECFKKSNEEKKQRLEKWILLFGVKCGIKLETDTSVKSLFEKPAVSAEIVDPTFVSPRKRYLRQMESDQENMHRKKLHSGANSVPHNTGERASSSSTSTLPHNQSNRSAINSQTSSVYSIESILNHGSASRKNDSFLRTLLKPEPKPNNANYRSSSIKERERVNDIQVTPVKMERQERAERGIVDGLDQLGTGHTDNTDTLIDLNRLPAERFDLRPGPMTSLYRLSPYLDPRYMMLQSLAPSLVPTVSPQHTEVAQAFAAAAAAAAGLTTYPLGHLHPSFSATQYPSFLSGGYTPPTSIASQLLRSQPHSSRSSPHPIPHSPSPKPQVPSTPVSPHMSRGASPRGAPSPWQPPPPSLHSLSPHRPLTSPLPSPPPQG</sequence>
<feature type="region of interest" description="Disordered" evidence="1">
    <location>
        <begin position="1"/>
        <end position="53"/>
    </location>
</feature>
<dbReference type="AlphaFoldDB" id="A0AAE1C1G1"/>
<feature type="compositionally biased region" description="Low complexity" evidence="1">
    <location>
        <begin position="577"/>
        <end position="587"/>
    </location>
</feature>
<reference evidence="2" key="1">
    <citation type="submission" date="2023-10" db="EMBL/GenBank/DDBJ databases">
        <title>Genome assemblies of two species of porcelain crab, Petrolisthes cinctipes and Petrolisthes manimaculis (Anomura: Porcellanidae).</title>
        <authorList>
            <person name="Angst P."/>
        </authorList>
    </citation>
    <scope>NUCLEOTIDE SEQUENCE</scope>
    <source>
        <strain evidence="2">PB745_01</strain>
        <tissue evidence="2">Gill</tissue>
    </source>
</reference>
<feature type="region of interest" description="Disordered" evidence="1">
    <location>
        <begin position="286"/>
        <end position="333"/>
    </location>
</feature>
<protein>
    <recommendedName>
        <fullName evidence="4">Protein hairless</fullName>
    </recommendedName>
</protein>
<feature type="compositionally biased region" description="Polar residues" evidence="1">
    <location>
        <begin position="516"/>
        <end position="525"/>
    </location>
</feature>
<accession>A0AAE1C1G1</accession>